<name>A0A146LTF9_LYGHE</name>
<gene>
    <name evidence="1" type="ORF">g.40305</name>
</gene>
<organism evidence="1">
    <name type="scientific">Lygus hesperus</name>
    <name type="common">Western plant bug</name>
    <dbReference type="NCBI Taxonomy" id="30085"/>
    <lineage>
        <taxon>Eukaryota</taxon>
        <taxon>Metazoa</taxon>
        <taxon>Ecdysozoa</taxon>
        <taxon>Arthropoda</taxon>
        <taxon>Hexapoda</taxon>
        <taxon>Insecta</taxon>
        <taxon>Pterygota</taxon>
        <taxon>Neoptera</taxon>
        <taxon>Paraneoptera</taxon>
        <taxon>Hemiptera</taxon>
        <taxon>Heteroptera</taxon>
        <taxon>Panheteroptera</taxon>
        <taxon>Cimicomorpha</taxon>
        <taxon>Miridae</taxon>
        <taxon>Mirini</taxon>
        <taxon>Lygus</taxon>
    </lineage>
</organism>
<dbReference type="AlphaFoldDB" id="A0A146LTF9"/>
<reference evidence="1" key="1">
    <citation type="journal article" date="2016" name="Gigascience">
        <title>De novo construction of an expanded transcriptome assembly for the western tarnished plant bug, Lygus hesperus.</title>
        <authorList>
            <person name="Tassone E.E."/>
            <person name="Geib S.M."/>
            <person name="Hall B."/>
            <person name="Fabrick J.A."/>
            <person name="Brent C.S."/>
            <person name="Hull J.J."/>
        </authorList>
    </citation>
    <scope>NUCLEOTIDE SEQUENCE</scope>
</reference>
<evidence type="ECO:0000313" key="1">
    <source>
        <dbReference type="EMBL" id="JAQ11031.1"/>
    </source>
</evidence>
<proteinExistence type="predicted"/>
<dbReference type="EMBL" id="GDHC01007598">
    <property type="protein sequence ID" value="JAQ11031.1"/>
    <property type="molecule type" value="Transcribed_RNA"/>
</dbReference>
<sequence>MENQVYDVYFNCGRFGVPVLASRLSMSFSDASVFLAIAHSFSTSSLHVPGGGREGDNMALRLPEPTMVGKNLGILLSLCCHIDRPLRGKRRIAMWQHPP</sequence>
<accession>A0A146LTF9</accession>
<protein>
    <submittedName>
        <fullName evidence="1">Uncharacterized protein</fullName>
    </submittedName>
</protein>